<protein>
    <submittedName>
        <fullName evidence="2">Heterokaryon incompatibility protein 6, OR allele</fullName>
    </submittedName>
</protein>
<proteinExistence type="predicted"/>
<dbReference type="InterPro" id="IPR052895">
    <property type="entry name" value="HetReg/Transcr_Mod"/>
</dbReference>
<evidence type="ECO:0000313" key="2">
    <source>
        <dbReference type="EMBL" id="TQN64356.1"/>
    </source>
</evidence>
<sequence length="414" mass="48324">AQPLDDAPPFTAVSYVWGSPEPSREIRVNEAAFRARENLWHALQQLARIANDADNCLSEQKKPGAKLPRYFWIDAVCVNQDGTSERGSQVGLMKDIFSTAHLVVAWIGLPEGGGGVDLLFDYLRGLKHTARRERNHYLRSRKRRFSFKDAKWFVSRPYWSRIWIVQEFTLARELWVLCGPSAISWASLQQFRPFGISQQTNLGFRHLSKQERHHSIERHVESCRELSRLRRAWQTDPRDRVYGLLGLTETEDGARIPADYDITPFQLYHRVMFHLRQQGQTFHSQLFRQRLAQGLQIGDHDDLPRSDFVYEAVAGRCVRKLFATDSAIWRDQFLDDVADHLEMEGDHHYHHHHHHHRDDAQGFFTRVTCHFRSFPSEHDPATWGLFEDALKTALQIKTKAEEEEKKEGEKKKRP</sequence>
<evidence type="ECO:0000259" key="1">
    <source>
        <dbReference type="Pfam" id="PF06985"/>
    </source>
</evidence>
<feature type="non-terminal residue" evidence="2">
    <location>
        <position position="1"/>
    </location>
</feature>
<dbReference type="OrthoDB" id="2157530at2759"/>
<evidence type="ECO:0000313" key="3">
    <source>
        <dbReference type="Proteomes" id="UP000326340"/>
    </source>
</evidence>
<dbReference type="EMBL" id="PUHP01002475">
    <property type="protein sequence ID" value="TQN64356.1"/>
    <property type="molecule type" value="Genomic_DNA"/>
</dbReference>
<accession>A0A5Q4BC05</accession>
<feature type="domain" description="Heterokaryon incompatibility" evidence="1">
    <location>
        <begin position="10"/>
        <end position="167"/>
    </location>
</feature>
<gene>
    <name evidence="2" type="primary">Het-6-19</name>
    <name evidence="2" type="ORF">CSHISOI_11064</name>
</gene>
<organism evidence="2 3">
    <name type="scientific">Colletotrichum shisoi</name>
    <dbReference type="NCBI Taxonomy" id="2078593"/>
    <lineage>
        <taxon>Eukaryota</taxon>
        <taxon>Fungi</taxon>
        <taxon>Dikarya</taxon>
        <taxon>Ascomycota</taxon>
        <taxon>Pezizomycotina</taxon>
        <taxon>Sordariomycetes</taxon>
        <taxon>Hypocreomycetidae</taxon>
        <taxon>Glomerellales</taxon>
        <taxon>Glomerellaceae</taxon>
        <taxon>Colletotrichum</taxon>
        <taxon>Colletotrichum destructivum species complex</taxon>
    </lineage>
</organism>
<dbReference type="AlphaFoldDB" id="A0A5Q4BC05"/>
<comment type="caution">
    <text evidence="2">The sequence shown here is derived from an EMBL/GenBank/DDBJ whole genome shotgun (WGS) entry which is preliminary data.</text>
</comment>
<dbReference type="PANTHER" id="PTHR24148:SF73">
    <property type="entry name" value="HET DOMAIN PROTEIN (AFU_ORTHOLOGUE AFUA_8G01020)"/>
    <property type="match status" value="1"/>
</dbReference>
<dbReference type="PANTHER" id="PTHR24148">
    <property type="entry name" value="ANKYRIN REPEAT DOMAIN-CONTAINING PROTEIN 39 HOMOLOG-RELATED"/>
    <property type="match status" value="1"/>
</dbReference>
<keyword evidence="3" id="KW-1185">Reference proteome</keyword>
<dbReference type="Proteomes" id="UP000326340">
    <property type="component" value="Unassembled WGS sequence"/>
</dbReference>
<reference evidence="2 3" key="1">
    <citation type="journal article" date="2019" name="Sci. Rep.">
        <title>Colletotrichum shisoi sp. nov., an anthracnose pathogen of Perilla frutescens in Japan: molecular phylogenetic, morphological and genomic evidence.</title>
        <authorList>
            <person name="Gan P."/>
            <person name="Tsushima A."/>
            <person name="Hiroyama R."/>
            <person name="Narusaka M."/>
            <person name="Takano Y."/>
            <person name="Narusaka Y."/>
            <person name="Kawaradani M."/>
            <person name="Damm U."/>
            <person name="Shirasu K."/>
        </authorList>
    </citation>
    <scope>NUCLEOTIDE SEQUENCE [LARGE SCALE GENOMIC DNA]</scope>
    <source>
        <strain evidence="2 3">PG-2018a</strain>
    </source>
</reference>
<dbReference type="InterPro" id="IPR010730">
    <property type="entry name" value="HET"/>
</dbReference>
<name>A0A5Q4BC05_9PEZI</name>
<dbReference type="Pfam" id="PF06985">
    <property type="entry name" value="HET"/>
    <property type="match status" value="1"/>
</dbReference>